<dbReference type="Proteomes" id="UP000469559">
    <property type="component" value="Unassembled WGS sequence"/>
</dbReference>
<feature type="domain" description="GST C-terminal" evidence="3">
    <location>
        <begin position="483"/>
        <end position="619"/>
    </location>
</feature>
<proteinExistence type="predicted"/>
<dbReference type="Pfam" id="PF13417">
    <property type="entry name" value="GST_N_3"/>
    <property type="match status" value="1"/>
</dbReference>
<accession>A0A8T9B6A6</accession>
<gene>
    <name evidence="4" type="primary">GSTU7</name>
    <name evidence="4" type="ORF">LARI1_G006057</name>
</gene>
<dbReference type="PROSITE" id="PS50405">
    <property type="entry name" value="GST_CTER"/>
    <property type="match status" value="1"/>
</dbReference>
<feature type="compositionally biased region" description="Basic residues" evidence="1">
    <location>
        <begin position="29"/>
        <end position="45"/>
    </location>
</feature>
<dbReference type="PROSITE" id="PS50404">
    <property type="entry name" value="GST_NTER"/>
    <property type="match status" value="1"/>
</dbReference>
<feature type="domain" description="GST N-terminal" evidence="2">
    <location>
        <begin position="399"/>
        <end position="477"/>
    </location>
</feature>
<feature type="region of interest" description="Disordered" evidence="1">
    <location>
        <begin position="20"/>
        <end position="116"/>
    </location>
</feature>
<comment type="caution">
    <text evidence="4">The sequence shown here is derived from an EMBL/GenBank/DDBJ whole genome shotgun (WGS) entry which is preliminary data.</text>
</comment>
<dbReference type="OrthoDB" id="4951845at2759"/>
<dbReference type="SFLD" id="SFLDG00358">
    <property type="entry name" value="Main_(cytGST)"/>
    <property type="match status" value="1"/>
</dbReference>
<evidence type="ECO:0000259" key="2">
    <source>
        <dbReference type="PROSITE" id="PS50404"/>
    </source>
</evidence>
<dbReference type="SUPFAM" id="SSF52833">
    <property type="entry name" value="Thioredoxin-like"/>
    <property type="match status" value="1"/>
</dbReference>
<dbReference type="CDD" id="cd00299">
    <property type="entry name" value="GST_C_family"/>
    <property type="match status" value="1"/>
</dbReference>
<dbReference type="PROSITE" id="PS51354">
    <property type="entry name" value="GLUTAREDOXIN_2"/>
    <property type="match status" value="1"/>
</dbReference>
<dbReference type="SUPFAM" id="SSF47616">
    <property type="entry name" value="GST C-terminal domain-like"/>
    <property type="match status" value="1"/>
</dbReference>
<dbReference type="Gene3D" id="1.20.1050.10">
    <property type="match status" value="1"/>
</dbReference>
<dbReference type="PANTHER" id="PTHR43968:SF6">
    <property type="entry name" value="GLUTATHIONE S-TRANSFERASE OMEGA"/>
    <property type="match status" value="1"/>
</dbReference>
<dbReference type="SFLD" id="SFLDS00019">
    <property type="entry name" value="Glutathione_Transferase_(cytos"/>
    <property type="match status" value="1"/>
</dbReference>
<dbReference type="GO" id="GO:0005737">
    <property type="term" value="C:cytoplasm"/>
    <property type="evidence" value="ECO:0007669"/>
    <property type="project" value="TreeGrafter"/>
</dbReference>
<dbReference type="AlphaFoldDB" id="A0A8T9B6A6"/>
<feature type="compositionally biased region" description="Polar residues" evidence="1">
    <location>
        <begin position="99"/>
        <end position="116"/>
    </location>
</feature>
<dbReference type="InterPro" id="IPR036282">
    <property type="entry name" value="Glutathione-S-Trfase_C_sf"/>
</dbReference>
<dbReference type="InterPro" id="IPR004045">
    <property type="entry name" value="Glutathione_S-Trfase_N"/>
</dbReference>
<organism evidence="4 5">
    <name type="scientific">Lachnellula arida</name>
    <dbReference type="NCBI Taxonomy" id="1316785"/>
    <lineage>
        <taxon>Eukaryota</taxon>
        <taxon>Fungi</taxon>
        <taxon>Dikarya</taxon>
        <taxon>Ascomycota</taxon>
        <taxon>Pezizomycotina</taxon>
        <taxon>Leotiomycetes</taxon>
        <taxon>Helotiales</taxon>
        <taxon>Lachnaceae</taxon>
        <taxon>Lachnellula</taxon>
    </lineage>
</organism>
<feature type="region of interest" description="Disordered" evidence="1">
    <location>
        <begin position="327"/>
        <end position="387"/>
    </location>
</feature>
<dbReference type="EMBL" id="QGMF01000588">
    <property type="protein sequence ID" value="TVY14926.1"/>
    <property type="molecule type" value="Genomic_DNA"/>
</dbReference>
<keyword evidence="5" id="KW-1185">Reference proteome</keyword>
<reference evidence="4 5" key="1">
    <citation type="submission" date="2018-05" db="EMBL/GenBank/DDBJ databases">
        <title>Whole genome sequencing for identification of molecular markers to develop diagnostic detection tools for the regulated plant pathogen Lachnellula willkommii.</title>
        <authorList>
            <person name="Giroux E."/>
            <person name="Bilodeau G."/>
        </authorList>
    </citation>
    <scope>NUCLEOTIDE SEQUENCE [LARGE SCALE GENOMIC DNA]</scope>
    <source>
        <strain evidence="4 5">CBS 203.66</strain>
    </source>
</reference>
<sequence>MEPEAVLHQQLPSAYRTLQPQAAQAIQHGHSHGHSHGHGQPHLAHHGMGSQPGLDLTGLDDNDPVFHQDLRLQDPNGHAFQTPNPFERSNHGGHRPMHIQNNGSPHTPQQQHNNAGQFGILTTNPIQHNSIGRLQQEEDLFGSPDGVDQKSNGHLSTKIVVDPPNLAEWRQKLFNVDEMITLSEEEFETYFPHVDNVYSHRSTQKYKRKPFVSHYWDCRLKGRPPGTPKSDDPNKKKRKRTARERDLCDVKIKITEYFPGAMLRSGFEPDGGPVQQPDPSQGNNFFAPGQPGAQSMQQQQFGMSMVNPIVPPNHPGATGQRYYTIQRVNGNGGNGKGDGVPGPHKHALSESDRVKKNSVQRHVLKQDKEDKKTQAQQKTYHKKASGNALATARKHSKDHELKLFGSCFCPFVQRVWVALEAKGLQYQYIEVDPYKKPQALLDVNPRGLVPGIRHGDWGCGESTVLMEYLEDLGAGQPLLPQGNPQLRATCRLWSDHINRQIVPAFYQLLQAQEFPKQAEHTKKLQDKIQEIVEVCDQHGPYFLGPHLSFVDIQFAPWMIRLSRVMKHYRGWPDPTPGSRWGRWMDAVENDEHVKNTTSLDDLYIESYERYAQNRPNTSQLADAVNAGYSLP</sequence>
<dbReference type="Pfam" id="PF13410">
    <property type="entry name" value="GST_C_2"/>
    <property type="match status" value="1"/>
</dbReference>
<dbReference type="InterPro" id="IPR050983">
    <property type="entry name" value="GST_Omega/HSP26"/>
</dbReference>
<evidence type="ECO:0000259" key="3">
    <source>
        <dbReference type="PROSITE" id="PS50405"/>
    </source>
</evidence>
<feature type="compositionally biased region" description="Basic and acidic residues" evidence="1">
    <location>
        <begin position="364"/>
        <end position="373"/>
    </location>
</feature>
<name>A0A8T9B6A6_9HELO</name>
<protein>
    <submittedName>
        <fullName evidence="4">Glutathione S-transferase U7</fullName>
    </submittedName>
</protein>
<dbReference type="InterPro" id="IPR036249">
    <property type="entry name" value="Thioredoxin-like_sf"/>
</dbReference>
<evidence type="ECO:0000256" key="1">
    <source>
        <dbReference type="SAM" id="MobiDB-lite"/>
    </source>
</evidence>
<feature type="region of interest" description="Disordered" evidence="1">
    <location>
        <begin position="218"/>
        <end position="244"/>
    </location>
</feature>
<dbReference type="CDD" id="cd00570">
    <property type="entry name" value="GST_N_family"/>
    <property type="match status" value="1"/>
</dbReference>
<feature type="compositionally biased region" description="Gly residues" evidence="1">
    <location>
        <begin position="330"/>
        <end position="340"/>
    </location>
</feature>
<dbReference type="Gene3D" id="3.40.30.10">
    <property type="entry name" value="Glutaredoxin"/>
    <property type="match status" value="1"/>
</dbReference>
<dbReference type="InterPro" id="IPR040079">
    <property type="entry name" value="Glutathione_S-Trfase"/>
</dbReference>
<dbReference type="PANTHER" id="PTHR43968">
    <property type="match status" value="1"/>
</dbReference>
<dbReference type="InterPro" id="IPR010987">
    <property type="entry name" value="Glutathione-S-Trfase_C-like"/>
</dbReference>
<evidence type="ECO:0000313" key="5">
    <source>
        <dbReference type="Proteomes" id="UP000469559"/>
    </source>
</evidence>
<evidence type="ECO:0000313" key="4">
    <source>
        <dbReference type="EMBL" id="TVY14926.1"/>
    </source>
</evidence>
<feature type="region of interest" description="Disordered" evidence="1">
    <location>
        <begin position="264"/>
        <end position="295"/>
    </location>
</feature>